<evidence type="ECO:0000256" key="18">
    <source>
        <dbReference type="ARBA" id="ARBA00036428"/>
    </source>
</evidence>
<dbReference type="InterPro" id="IPR004277">
    <property type="entry name" value="PSS"/>
</dbReference>
<dbReference type="UniPathway" id="UPA00948"/>
<dbReference type="PANTHER" id="PTHR15362:SF7">
    <property type="entry name" value="PHOSPHATIDYLSERINE SYNTHASE 2"/>
    <property type="match status" value="1"/>
</dbReference>
<reference evidence="23" key="1">
    <citation type="submission" date="2021-06" db="EMBL/GenBank/DDBJ databases">
        <authorList>
            <person name="Hodson N. C."/>
            <person name="Mongue J. A."/>
            <person name="Jaron S. K."/>
        </authorList>
    </citation>
    <scope>NUCLEOTIDE SEQUENCE</scope>
</reference>
<feature type="transmembrane region" description="Helical" evidence="22">
    <location>
        <begin position="427"/>
        <end position="445"/>
    </location>
</feature>
<evidence type="ECO:0000256" key="4">
    <source>
        <dbReference type="ARBA" id="ARBA00008671"/>
    </source>
</evidence>
<feature type="transmembrane region" description="Helical" evidence="22">
    <location>
        <begin position="331"/>
        <end position="350"/>
    </location>
</feature>
<protein>
    <recommendedName>
        <fullName evidence="22">Phosphatidylserine synthase</fullName>
        <ecNumber evidence="22">2.7.8.29</ecNumber>
    </recommendedName>
    <alternativeName>
        <fullName evidence="22">Serine-exchange enzyme</fullName>
    </alternativeName>
</protein>
<dbReference type="Proteomes" id="UP000708208">
    <property type="component" value="Unassembled WGS sequence"/>
</dbReference>
<evidence type="ECO:0000256" key="1">
    <source>
        <dbReference type="ARBA" id="ARBA00004477"/>
    </source>
</evidence>
<evidence type="ECO:0000256" key="16">
    <source>
        <dbReference type="ARBA" id="ARBA00035875"/>
    </source>
</evidence>
<keyword evidence="9 22" id="KW-1133">Transmembrane helix</keyword>
<comment type="similarity">
    <text evidence="4 22">Belongs to the phosphatidyl serine synthase family.</text>
</comment>
<evidence type="ECO:0000256" key="19">
    <source>
        <dbReference type="ARBA" id="ARBA00036623"/>
    </source>
</evidence>
<evidence type="ECO:0000313" key="24">
    <source>
        <dbReference type="Proteomes" id="UP000708208"/>
    </source>
</evidence>
<name>A0A8J2KYI5_9HEXA</name>
<feature type="transmembrane region" description="Helical" evidence="22">
    <location>
        <begin position="76"/>
        <end position="98"/>
    </location>
</feature>
<comment type="pathway">
    <text evidence="2 22">Phospholipid metabolism; phosphatidylserine biosynthesis.</text>
</comment>
<comment type="catalytic activity">
    <reaction evidence="17">
        <text>1-octadecanoyl-2-(5Z,8Z,11Z,14Z)-eicosatetraenoyl-sn-glycero-3-phosphoethanolamine + L-serine = 1-octadecanoyl-2-(5Z,8Z,11Z,14Z)-eicosatetraenoyl-sn-glycero-3-phosphoserine + ethanolamine</text>
        <dbReference type="Rhea" id="RHEA:41500"/>
        <dbReference type="ChEBI" id="CHEBI:33384"/>
        <dbReference type="ChEBI" id="CHEBI:57603"/>
        <dbReference type="ChEBI" id="CHEBI:78268"/>
        <dbReference type="ChEBI" id="CHEBI:78269"/>
    </reaction>
    <physiologicalReaction direction="left-to-right" evidence="17">
        <dbReference type="Rhea" id="RHEA:41501"/>
    </physiologicalReaction>
</comment>
<keyword evidence="10 22" id="KW-0443">Lipid metabolism</keyword>
<comment type="catalytic activity">
    <reaction evidence="16">
        <text>1-(1Z-octadecenyl)-2-(9Z-octadecenoyl)-sn-glycero-3-phosphoethanolamine + L-serine = 1-(1Z-octadecenyl)-2-(9Z-octadecenoyl)-sn-glycero-3-phospho-L-serine + ethanolamine</text>
        <dbReference type="Rhea" id="RHEA:41600"/>
        <dbReference type="ChEBI" id="CHEBI:33384"/>
        <dbReference type="ChEBI" id="CHEBI:57603"/>
        <dbReference type="ChEBI" id="CHEBI:78340"/>
        <dbReference type="ChEBI" id="CHEBI:78341"/>
    </reaction>
    <physiologicalReaction direction="left-to-right" evidence="16">
        <dbReference type="Rhea" id="RHEA:41601"/>
    </physiologicalReaction>
</comment>
<evidence type="ECO:0000256" key="7">
    <source>
        <dbReference type="ARBA" id="ARBA00022692"/>
    </source>
</evidence>
<comment type="caution">
    <text evidence="23">The sequence shown here is derived from an EMBL/GenBank/DDBJ whole genome shotgun (WGS) entry which is preliminary data.</text>
</comment>
<evidence type="ECO:0000256" key="12">
    <source>
        <dbReference type="ARBA" id="ARBA00023209"/>
    </source>
</evidence>
<evidence type="ECO:0000256" key="3">
    <source>
        <dbReference type="ARBA" id="ARBA00005189"/>
    </source>
</evidence>
<keyword evidence="5 22" id="KW-0444">Lipid biosynthesis</keyword>
<comment type="subcellular location">
    <subcellularLocation>
        <location evidence="1 22">Endoplasmic reticulum membrane</location>
        <topology evidence="1 22">Multi-pass membrane protein</topology>
    </subcellularLocation>
</comment>
<gene>
    <name evidence="23" type="ORF">AFUS01_LOCUS32384</name>
</gene>
<dbReference type="PANTHER" id="PTHR15362">
    <property type="entry name" value="PHOSPHATIDYLINOSITOL SYNTHASE"/>
    <property type="match status" value="1"/>
</dbReference>
<keyword evidence="6 22" id="KW-0808">Transferase</keyword>
<feature type="transmembrane region" description="Helical" evidence="22">
    <location>
        <begin position="362"/>
        <end position="379"/>
    </location>
</feature>
<comment type="pathway">
    <text evidence="3">Lipid metabolism.</text>
</comment>
<dbReference type="GO" id="GO:0106245">
    <property type="term" value="F:L-serine-phosphatidylethanolamine phosphatidyltransferase activity"/>
    <property type="evidence" value="ECO:0007669"/>
    <property type="project" value="UniProtKB-UniRule"/>
</dbReference>
<dbReference type="AlphaFoldDB" id="A0A8J2KYI5"/>
<sequence length="500" mass="58389">MPTSEASRLTTFPEVEQEDWKWKHAADFLSQGDTGWTDKPNDKEVDEDSLSVDDRFNWESEKQKKLHFFDDGTKSFFWRAHTLTVLFVIVTILFYVALVEEVVDDTQFNAKRGLVACIVFFISLALVITPDGPFLRPHPALWRLLFVVSIVYQIAMIFLLFQSAKDARQLLKHIDSSLGEPLAERSYSRSCIIYDSNRTDDPFHNLKDKMDFFVPTHFFGWWLKTLIVRDWWMCTVISIMFEILEYTLEHQLPNFSECWWDHWILDALLCNGVGIFCGMKTLQRFQVRKYCWRGLWSIPGYRGKLRRIFGQFGPHSWIDFDWKPTSSLGRWMAVLGITFVFLAAELNTFYLKFVLWVPPDHWLNLIRLVGILLWGAVSLRETYQYLDDSDCQKFGRQSWTMLSIVCTEFLIVAKFDPVTITKPVPRHISIFWAFGLLTLGLWTVWNFRIDRLVLASPCRTLVYSKSESSIILKTPTPDVHSLRKTKSSCASSSLELKKTL</sequence>
<comment type="catalytic activity">
    <reaction evidence="15">
        <text>1-hexadecanoyl-2-(4Z,7Z,10Z,13Z,16Z,19Z-docosahexaenoyl)-sn-glycero-3-phosphoethanolamine + L-serine = 1-hexadecanoyl-2-(4Z,7Z,10Z,13Z,16Z,19Z-docosahexaenoyl)-sn-glycero-3-phosphoserine + ethanolamine</text>
        <dbReference type="Rhea" id="RHEA:41488"/>
        <dbReference type="ChEBI" id="CHEBI:33384"/>
        <dbReference type="ChEBI" id="CHEBI:57603"/>
        <dbReference type="ChEBI" id="CHEBI:78261"/>
        <dbReference type="ChEBI" id="CHEBI:78262"/>
    </reaction>
    <physiologicalReaction direction="left-to-right" evidence="15">
        <dbReference type="Rhea" id="RHEA:41489"/>
    </physiologicalReaction>
</comment>
<evidence type="ECO:0000256" key="9">
    <source>
        <dbReference type="ARBA" id="ARBA00022989"/>
    </source>
</evidence>
<comment type="catalytic activity">
    <reaction evidence="20">
        <text>1-octadecanoyl-2-(9Z-octadecenoyl)-sn-glycero-3-phosphoethanolamine + L-serine = 1-octadecanoyl-2-(9Z-octadecenoyl)-sn-glycero-3-phospho-L-serine + ethanolamine</text>
        <dbReference type="Rhea" id="RHEA:40795"/>
        <dbReference type="ChEBI" id="CHEBI:33384"/>
        <dbReference type="ChEBI" id="CHEBI:57603"/>
        <dbReference type="ChEBI" id="CHEBI:75038"/>
        <dbReference type="ChEBI" id="CHEBI:78260"/>
    </reaction>
    <physiologicalReaction direction="left-to-right" evidence="20">
        <dbReference type="Rhea" id="RHEA:40796"/>
    </physiologicalReaction>
</comment>
<evidence type="ECO:0000256" key="2">
    <source>
        <dbReference type="ARBA" id="ARBA00004916"/>
    </source>
</evidence>
<comment type="catalytic activity">
    <reaction evidence="14">
        <text>1-hexadecanoyl-2-(9Z-octadecenoyl)-sn-glycero-3-phosphoethanolamine + L-serine = 1-hexadecanoyl-2-(9Z-octadecenoyl)-sn-glycero-3-phospho-L-serine + ethanolamine</text>
        <dbReference type="Rhea" id="RHEA:41484"/>
        <dbReference type="ChEBI" id="CHEBI:33384"/>
        <dbReference type="ChEBI" id="CHEBI:57603"/>
        <dbReference type="ChEBI" id="CHEBI:73007"/>
        <dbReference type="ChEBI" id="CHEBI:75029"/>
    </reaction>
    <physiologicalReaction direction="left-to-right" evidence="14">
        <dbReference type="Rhea" id="RHEA:41485"/>
    </physiologicalReaction>
</comment>
<evidence type="ECO:0000256" key="22">
    <source>
        <dbReference type="RuleBase" id="RU368094"/>
    </source>
</evidence>
<evidence type="ECO:0000256" key="11">
    <source>
        <dbReference type="ARBA" id="ARBA00023136"/>
    </source>
</evidence>
<proteinExistence type="inferred from homology"/>
<comment type="catalytic activity">
    <reaction evidence="19">
        <text>1-(1Z-octadecenyl)-2-(4Z,7Z,10Z,13Z,16Z,19Z-docosahexaenoyl)-sn-glycero-3-phosphoethanolamine + L-serine = 1-(1Z-octadecenyl)-2-(4Z,7Z,10Z,13Z,16Z,19Z-docosahexaenoyl)-sn-glycero-3-phospho-L-serine + ethanolamine</text>
        <dbReference type="Rhea" id="RHEA:41496"/>
        <dbReference type="ChEBI" id="CHEBI:33384"/>
        <dbReference type="ChEBI" id="CHEBI:57603"/>
        <dbReference type="ChEBI" id="CHEBI:78263"/>
        <dbReference type="ChEBI" id="CHEBI:78264"/>
    </reaction>
    <physiologicalReaction direction="left-to-right" evidence="19">
        <dbReference type="Rhea" id="RHEA:41497"/>
    </physiologicalReaction>
</comment>
<evidence type="ECO:0000256" key="6">
    <source>
        <dbReference type="ARBA" id="ARBA00022679"/>
    </source>
</evidence>
<dbReference type="GO" id="GO:0005789">
    <property type="term" value="C:endoplasmic reticulum membrane"/>
    <property type="evidence" value="ECO:0007669"/>
    <property type="project" value="UniProtKB-SubCell"/>
</dbReference>
<keyword evidence="24" id="KW-1185">Reference proteome</keyword>
<feature type="transmembrane region" description="Helical" evidence="22">
    <location>
        <begin position="110"/>
        <end position="128"/>
    </location>
</feature>
<dbReference type="GO" id="GO:0006659">
    <property type="term" value="P:phosphatidylserine biosynthetic process"/>
    <property type="evidence" value="ECO:0007669"/>
    <property type="project" value="UniProtKB-UniRule"/>
</dbReference>
<dbReference type="OrthoDB" id="10265393at2759"/>
<comment type="function">
    <text evidence="22">Catalyzes a base-exchange reaction in which the polar head group of phosphatidylethanolamine (PE) is replaced by L-serine.</text>
</comment>
<evidence type="ECO:0000256" key="21">
    <source>
        <dbReference type="ARBA" id="ARBA00036733"/>
    </source>
</evidence>
<evidence type="ECO:0000256" key="13">
    <source>
        <dbReference type="ARBA" id="ARBA00023264"/>
    </source>
</evidence>
<comment type="catalytic activity">
    <reaction evidence="22">
        <text>a 1,2-diacyl-sn-glycero-3-phosphoethanolamine + L-serine = a 1,2-diacyl-sn-glycero-3-phospho-L-serine + ethanolamine</text>
        <dbReference type="Rhea" id="RHEA:27606"/>
        <dbReference type="ChEBI" id="CHEBI:33384"/>
        <dbReference type="ChEBI" id="CHEBI:57262"/>
        <dbReference type="ChEBI" id="CHEBI:57603"/>
        <dbReference type="ChEBI" id="CHEBI:64612"/>
        <dbReference type="EC" id="2.7.8.29"/>
    </reaction>
</comment>
<evidence type="ECO:0000313" key="23">
    <source>
        <dbReference type="EMBL" id="CAG7822093.1"/>
    </source>
</evidence>
<evidence type="ECO:0000256" key="5">
    <source>
        <dbReference type="ARBA" id="ARBA00022516"/>
    </source>
</evidence>
<keyword evidence="13 22" id="KW-1208">Phospholipid metabolism</keyword>
<keyword evidence="8 22" id="KW-0256">Endoplasmic reticulum</keyword>
<organism evidence="23 24">
    <name type="scientific">Allacma fusca</name>
    <dbReference type="NCBI Taxonomy" id="39272"/>
    <lineage>
        <taxon>Eukaryota</taxon>
        <taxon>Metazoa</taxon>
        <taxon>Ecdysozoa</taxon>
        <taxon>Arthropoda</taxon>
        <taxon>Hexapoda</taxon>
        <taxon>Collembola</taxon>
        <taxon>Symphypleona</taxon>
        <taxon>Sminthuridae</taxon>
        <taxon>Allacma</taxon>
    </lineage>
</organism>
<accession>A0A8J2KYI5</accession>
<keyword evidence="12 22" id="KW-0594">Phospholipid biosynthesis</keyword>
<evidence type="ECO:0000256" key="14">
    <source>
        <dbReference type="ARBA" id="ARBA00035767"/>
    </source>
</evidence>
<feature type="transmembrane region" description="Helical" evidence="22">
    <location>
        <begin position="399"/>
        <end position="415"/>
    </location>
</feature>
<evidence type="ECO:0000256" key="15">
    <source>
        <dbReference type="ARBA" id="ARBA00035833"/>
    </source>
</evidence>
<keyword evidence="7 22" id="KW-0812">Transmembrane</keyword>
<evidence type="ECO:0000256" key="17">
    <source>
        <dbReference type="ARBA" id="ARBA00035955"/>
    </source>
</evidence>
<dbReference type="Pfam" id="PF03034">
    <property type="entry name" value="PSS"/>
    <property type="match status" value="1"/>
</dbReference>
<feature type="transmembrane region" description="Helical" evidence="22">
    <location>
        <begin position="140"/>
        <end position="161"/>
    </location>
</feature>
<dbReference type="EMBL" id="CAJVCH010525282">
    <property type="protein sequence ID" value="CAG7822093.1"/>
    <property type="molecule type" value="Genomic_DNA"/>
</dbReference>
<comment type="catalytic activity">
    <reaction evidence="18">
        <text>1-octadecanoyl-2-(4Z,7Z,10Z,13Z,16Z,19Z-docosahexaenoyl)-sn-glycero-3-phosphoethanolamine + L-serine = 1-octadecanoyl-2-(4Z,7Z,10Z,13Z,16Z,19Z-docosahexaenoyl)-sn-glycero-3-phosphoserine + ethanolamine</text>
        <dbReference type="Rhea" id="RHEA:41492"/>
        <dbReference type="ChEBI" id="CHEBI:33384"/>
        <dbReference type="ChEBI" id="CHEBI:57603"/>
        <dbReference type="ChEBI" id="CHEBI:78265"/>
        <dbReference type="ChEBI" id="CHEBI:78266"/>
    </reaction>
    <physiologicalReaction direction="left-to-right" evidence="18">
        <dbReference type="Rhea" id="RHEA:41493"/>
    </physiologicalReaction>
</comment>
<evidence type="ECO:0000256" key="8">
    <source>
        <dbReference type="ARBA" id="ARBA00022824"/>
    </source>
</evidence>
<keyword evidence="11 22" id="KW-0472">Membrane</keyword>
<evidence type="ECO:0000256" key="10">
    <source>
        <dbReference type="ARBA" id="ARBA00023098"/>
    </source>
</evidence>
<comment type="catalytic activity">
    <reaction evidence="21">
        <text>1-(1Z-octadecenyl)-2-(5Z,8Z,11Z,14Z- eicosatetraenoyl)-sn-glycero-3-phosphoethanolamine + L-serine = 1-(1Z-octadecenyl)-2-(5Z,8Z,11Z,14Z-eicosatetraenoyl)-sn-glycero-3-phospho-L-serine + ethanolamine</text>
        <dbReference type="Rhea" id="RHEA:41604"/>
        <dbReference type="ChEBI" id="CHEBI:33384"/>
        <dbReference type="ChEBI" id="CHEBI:57603"/>
        <dbReference type="ChEBI" id="CHEBI:78342"/>
        <dbReference type="ChEBI" id="CHEBI:78343"/>
    </reaction>
    <physiologicalReaction direction="left-to-right" evidence="21">
        <dbReference type="Rhea" id="RHEA:41605"/>
    </physiologicalReaction>
</comment>
<dbReference type="EC" id="2.7.8.29" evidence="22"/>
<evidence type="ECO:0000256" key="20">
    <source>
        <dbReference type="ARBA" id="ARBA00036644"/>
    </source>
</evidence>